<evidence type="ECO:0000313" key="1">
    <source>
        <dbReference type="EMBL" id="RNA19860.1"/>
    </source>
</evidence>
<dbReference type="Proteomes" id="UP000276133">
    <property type="component" value="Unassembled WGS sequence"/>
</dbReference>
<dbReference type="EMBL" id="REGN01003965">
    <property type="protein sequence ID" value="RNA19860.1"/>
    <property type="molecule type" value="Genomic_DNA"/>
</dbReference>
<sequence length="135" mass="15754">MAFAPPSDIKILFNKIKREVDTSIESYESICNLIKYLEENWIGYVSASSSISKNIILYKSLIRPRRRSSKLNLKFIAKVIVEFLIDAQNEKKHSEKRAQTKVYLPFPGINPWIDNELKFNTKNSFMSFCVLFNIK</sequence>
<organism evidence="1 2">
    <name type="scientific">Brachionus plicatilis</name>
    <name type="common">Marine rotifer</name>
    <name type="synonym">Brachionus muelleri</name>
    <dbReference type="NCBI Taxonomy" id="10195"/>
    <lineage>
        <taxon>Eukaryota</taxon>
        <taxon>Metazoa</taxon>
        <taxon>Spiralia</taxon>
        <taxon>Gnathifera</taxon>
        <taxon>Rotifera</taxon>
        <taxon>Eurotatoria</taxon>
        <taxon>Monogononta</taxon>
        <taxon>Pseudotrocha</taxon>
        <taxon>Ploima</taxon>
        <taxon>Brachionidae</taxon>
        <taxon>Brachionus</taxon>
    </lineage>
</organism>
<proteinExistence type="predicted"/>
<keyword evidence="2" id="KW-1185">Reference proteome</keyword>
<evidence type="ECO:0000313" key="2">
    <source>
        <dbReference type="Proteomes" id="UP000276133"/>
    </source>
</evidence>
<protein>
    <submittedName>
        <fullName evidence="1">Uncharacterized protein</fullName>
    </submittedName>
</protein>
<gene>
    <name evidence="1" type="ORF">BpHYR1_030162</name>
</gene>
<accession>A0A3M7R8L4</accession>
<comment type="caution">
    <text evidence="1">The sequence shown here is derived from an EMBL/GenBank/DDBJ whole genome shotgun (WGS) entry which is preliminary data.</text>
</comment>
<name>A0A3M7R8L4_BRAPC</name>
<reference evidence="1 2" key="1">
    <citation type="journal article" date="2018" name="Sci. Rep.">
        <title>Genomic signatures of local adaptation to the degree of environmental predictability in rotifers.</title>
        <authorList>
            <person name="Franch-Gras L."/>
            <person name="Hahn C."/>
            <person name="Garcia-Roger E.M."/>
            <person name="Carmona M.J."/>
            <person name="Serra M."/>
            <person name="Gomez A."/>
        </authorList>
    </citation>
    <scope>NUCLEOTIDE SEQUENCE [LARGE SCALE GENOMIC DNA]</scope>
    <source>
        <strain evidence="1">HYR1</strain>
    </source>
</reference>
<dbReference type="AlphaFoldDB" id="A0A3M7R8L4"/>